<keyword evidence="6" id="KW-1185">Reference proteome</keyword>
<dbReference type="PANTHER" id="PTHR47990">
    <property type="entry name" value="2-OXOGLUTARATE (2OG) AND FE(II)-DEPENDENT OXYGENASE SUPERFAMILY PROTEIN-RELATED"/>
    <property type="match status" value="1"/>
</dbReference>
<reference evidence="5 6" key="1">
    <citation type="submission" date="2018-05" db="EMBL/GenBank/DDBJ databases">
        <title>Genome sequencing and assembly of the regulated plant pathogen Lachnellula willkommii and related sister species for the development of diagnostic species identification markers.</title>
        <authorList>
            <person name="Giroux E."/>
            <person name="Bilodeau G."/>
        </authorList>
    </citation>
    <scope>NUCLEOTIDE SEQUENCE [LARGE SCALE GENOMIC DNA]</scope>
    <source>
        <strain evidence="5 6">CBS 185.66</strain>
    </source>
</reference>
<feature type="region of interest" description="Disordered" evidence="3">
    <location>
        <begin position="1"/>
        <end position="20"/>
    </location>
</feature>
<comment type="caution">
    <text evidence="5">The sequence shown here is derived from an EMBL/GenBank/DDBJ whole genome shotgun (WGS) entry which is preliminary data.</text>
</comment>
<evidence type="ECO:0000256" key="2">
    <source>
        <dbReference type="RuleBase" id="RU003682"/>
    </source>
</evidence>
<dbReference type="SUPFAM" id="SSF51197">
    <property type="entry name" value="Clavaminate synthase-like"/>
    <property type="match status" value="1"/>
</dbReference>
<dbReference type="EMBL" id="QGMH01000168">
    <property type="protein sequence ID" value="TVY23648.1"/>
    <property type="molecule type" value="Genomic_DNA"/>
</dbReference>
<feature type="domain" description="Fe2OG dioxygenase" evidence="4">
    <location>
        <begin position="215"/>
        <end position="334"/>
    </location>
</feature>
<dbReference type="GO" id="GO:0044283">
    <property type="term" value="P:small molecule biosynthetic process"/>
    <property type="evidence" value="ECO:0007669"/>
    <property type="project" value="UniProtKB-ARBA"/>
</dbReference>
<name>A0A8H8QVR1_9HELO</name>
<evidence type="ECO:0000259" key="4">
    <source>
        <dbReference type="PROSITE" id="PS51471"/>
    </source>
</evidence>
<dbReference type="PROSITE" id="PS51471">
    <property type="entry name" value="FE2OG_OXY"/>
    <property type="match status" value="1"/>
</dbReference>
<dbReference type="Proteomes" id="UP000431533">
    <property type="component" value="Unassembled WGS sequence"/>
</dbReference>
<dbReference type="RefSeq" id="XP_031002436.1">
    <property type="nucleotide sequence ID" value="XM_031152981.1"/>
</dbReference>
<comment type="similarity">
    <text evidence="1 2">Belongs to the iron/ascorbate-dependent oxidoreductase family.</text>
</comment>
<organism evidence="5 6">
    <name type="scientific">Lachnellula hyalina</name>
    <dbReference type="NCBI Taxonomy" id="1316788"/>
    <lineage>
        <taxon>Eukaryota</taxon>
        <taxon>Fungi</taxon>
        <taxon>Dikarya</taxon>
        <taxon>Ascomycota</taxon>
        <taxon>Pezizomycotina</taxon>
        <taxon>Leotiomycetes</taxon>
        <taxon>Helotiales</taxon>
        <taxon>Lachnaceae</taxon>
        <taxon>Lachnellula</taxon>
    </lineage>
</organism>
<protein>
    <submittedName>
        <fullName evidence="5">Putative 2-oxoglutarate-dependent dioxygenase</fullName>
    </submittedName>
</protein>
<evidence type="ECO:0000256" key="1">
    <source>
        <dbReference type="ARBA" id="ARBA00008056"/>
    </source>
</evidence>
<dbReference type="GeneID" id="41988258"/>
<dbReference type="Gene3D" id="2.60.120.330">
    <property type="entry name" value="B-lactam Antibiotic, Isopenicillin N Synthase, Chain"/>
    <property type="match status" value="1"/>
</dbReference>
<gene>
    <name evidence="5" type="ORF">LHYA1_G008060</name>
</gene>
<dbReference type="InterPro" id="IPR044861">
    <property type="entry name" value="IPNS-like_FE2OG_OXY"/>
</dbReference>
<evidence type="ECO:0000313" key="5">
    <source>
        <dbReference type="EMBL" id="TVY23648.1"/>
    </source>
</evidence>
<dbReference type="InterPro" id="IPR050231">
    <property type="entry name" value="Iron_ascorbate_oxido_reductase"/>
</dbReference>
<dbReference type="Pfam" id="PF14226">
    <property type="entry name" value="DIOX_N"/>
    <property type="match status" value="1"/>
</dbReference>
<keyword evidence="2" id="KW-0408">Iron</keyword>
<dbReference type="InterPro" id="IPR027443">
    <property type="entry name" value="IPNS-like_sf"/>
</dbReference>
<proteinExistence type="inferred from homology"/>
<dbReference type="GO" id="GO:0051213">
    <property type="term" value="F:dioxygenase activity"/>
    <property type="evidence" value="ECO:0007669"/>
    <property type="project" value="UniProtKB-KW"/>
</dbReference>
<evidence type="ECO:0000256" key="3">
    <source>
        <dbReference type="SAM" id="MobiDB-lite"/>
    </source>
</evidence>
<accession>A0A8H8QVR1</accession>
<evidence type="ECO:0000313" key="6">
    <source>
        <dbReference type="Proteomes" id="UP000431533"/>
    </source>
</evidence>
<dbReference type="AlphaFoldDB" id="A0A8H8QVR1"/>
<keyword evidence="5" id="KW-0223">Dioxygenase</keyword>
<keyword evidence="2" id="KW-0479">Metal-binding</keyword>
<dbReference type="OrthoDB" id="288590at2759"/>
<dbReference type="Pfam" id="PF03171">
    <property type="entry name" value="2OG-FeII_Oxy"/>
    <property type="match status" value="1"/>
</dbReference>
<dbReference type="InterPro" id="IPR005123">
    <property type="entry name" value="Oxoglu/Fe-dep_dioxygenase_dom"/>
</dbReference>
<sequence length="383" mass="43069">MGYLTTESVNPVPEWGKSQKAGGNYGTTTILSEHALEISANSNSIPVIDVSNIFSPILEARKAVAAEIREACINVGFFYVQNHGIPQELVDGVFEWGKKFFDLSFEEKMEIYIDNIYHYRGYTPLYGAGTAGSDGKGNANEAFDWGHDSKLNDDPEDLFLDPYMRGENPWPKQLPGFEAHLSEYYHTMRAFCRVMARNIALSLGLQESHFDSVLTHPGCSALVAHYPPQEPKSGNLGLSAHTDAECKENFRSNKRELMPRLLVFTILAAGEVRALEVMRRDGYWISAPPKKDCFIINVGDQLQAWSNDLYVSTLHRVLNYSGQERYSVPFFFSANYETVIEALMKDGHVASHSPLTAGQMYKETMIGFHKIADTIPELVKYRK</sequence>
<dbReference type="GO" id="GO:0046872">
    <property type="term" value="F:metal ion binding"/>
    <property type="evidence" value="ECO:0007669"/>
    <property type="project" value="UniProtKB-KW"/>
</dbReference>
<dbReference type="PRINTS" id="PR00682">
    <property type="entry name" value="IPNSYNTHASE"/>
</dbReference>
<dbReference type="InterPro" id="IPR026992">
    <property type="entry name" value="DIOX_N"/>
</dbReference>
<keyword evidence="2" id="KW-0560">Oxidoreductase</keyword>